<reference evidence="1 2" key="1">
    <citation type="submission" date="2020-08" db="EMBL/GenBank/DDBJ databases">
        <title>Sequencing the genomes of 1000 actinobacteria strains.</title>
        <authorList>
            <person name="Klenk H.-P."/>
        </authorList>
    </citation>
    <scope>NUCLEOTIDE SEQUENCE [LARGE SCALE GENOMIC DNA]</scope>
    <source>
        <strain evidence="1 2">DSM 102030</strain>
    </source>
</reference>
<dbReference type="AlphaFoldDB" id="A0A7W7RL33"/>
<dbReference type="EMBL" id="JACHJT010000001">
    <property type="protein sequence ID" value="MBB4933965.1"/>
    <property type="molecule type" value="Genomic_DNA"/>
</dbReference>
<evidence type="ECO:0000313" key="1">
    <source>
        <dbReference type="EMBL" id="MBB4933965.1"/>
    </source>
</evidence>
<evidence type="ECO:0000313" key="2">
    <source>
        <dbReference type="Proteomes" id="UP000523007"/>
    </source>
</evidence>
<proteinExistence type="predicted"/>
<dbReference type="PROSITE" id="PS51257">
    <property type="entry name" value="PROKAR_LIPOPROTEIN"/>
    <property type="match status" value="1"/>
</dbReference>
<dbReference type="RefSeq" id="WP_184581648.1">
    <property type="nucleotide sequence ID" value="NZ_JACHJT010000001.1"/>
</dbReference>
<organism evidence="1 2">
    <name type="scientific">Lipingzhangella halophila</name>
    <dbReference type="NCBI Taxonomy" id="1783352"/>
    <lineage>
        <taxon>Bacteria</taxon>
        <taxon>Bacillati</taxon>
        <taxon>Actinomycetota</taxon>
        <taxon>Actinomycetes</taxon>
        <taxon>Streptosporangiales</taxon>
        <taxon>Nocardiopsidaceae</taxon>
        <taxon>Lipingzhangella</taxon>
    </lineage>
</organism>
<comment type="caution">
    <text evidence="1">The sequence shown here is derived from an EMBL/GenBank/DDBJ whole genome shotgun (WGS) entry which is preliminary data.</text>
</comment>
<keyword evidence="1" id="KW-0449">Lipoprotein</keyword>
<accession>A0A7W7RL33</accession>
<gene>
    <name evidence="1" type="ORF">F4561_004785</name>
</gene>
<sequence length="195" mass="21118">MPRAVRRAGGALVVAGCALATVAGCGLWGGPDVPDDFTTAEIETIEVSHPPGWDRSAARDEDGVPNEKVTAVDIVHEEEGVEAARVSVVHQMEFGRSPEFAVGVAVRQRNGVLPRYRDEREKVFNTGAEGAYRVDFSFEDPDGEVTGEEGATTKGIDIVMVGRDHYAHHVSVSWNPDRFDSATAEQIAETVYLHD</sequence>
<name>A0A7W7RL33_9ACTN</name>
<protein>
    <submittedName>
        <fullName evidence="1">Putative small lipoprotein YifL</fullName>
    </submittedName>
</protein>
<keyword evidence="2" id="KW-1185">Reference proteome</keyword>
<dbReference type="Proteomes" id="UP000523007">
    <property type="component" value="Unassembled WGS sequence"/>
</dbReference>